<evidence type="ECO:0000313" key="3">
    <source>
        <dbReference type="Proteomes" id="UP000007322"/>
    </source>
</evidence>
<keyword evidence="3" id="KW-1185">Reference proteome</keyword>
<dbReference type="VEuPathDB" id="FungiDB:MYCTH_2305841"/>
<reference evidence="2 3" key="1">
    <citation type="journal article" date="2011" name="Nat. Biotechnol.">
        <title>Comparative genomic analysis of the thermophilic biomass-degrading fungi Myceliophthora thermophila and Thielavia terrestris.</title>
        <authorList>
            <person name="Berka R.M."/>
            <person name="Grigoriev I.V."/>
            <person name="Otillar R."/>
            <person name="Salamov A."/>
            <person name="Grimwood J."/>
            <person name="Reid I."/>
            <person name="Ishmael N."/>
            <person name="John T."/>
            <person name="Darmond C."/>
            <person name="Moisan M.-C."/>
            <person name="Henrissat B."/>
            <person name="Coutinho P.M."/>
            <person name="Lombard V."/>
            <person name="Natvig D.O."/>
            <person name="Lindquist E."/>
            <person name="Schmutz J."/>
            <person name="Lucas S."/>
            <person name="Harris P."/>
            <person name="Powlowski J."/>
            <person name="Bellemare A."/>
            <person name="Taylor D."/>
            <person name="Butler G."/>
            <person name="de Vries R.P."/>
            <person name="Allijn I.E."/>
            <person name="van den Brink J."/>
            <person name="Ushinsky S."/>
            <person name="Storms R."/>
            <person name="Powell A.J."/>
            <person name="Paulsen I.T."/>
            <person name="Elbourne L.D.H."/>
            <person name="Baker S.E."/>
            <person name="Magnuson J."/>
            <person name="LaBoissiere S."/>
            <person name="Clutterbuck A.J."/>
            <person name="Martinez D."/>
            <person name="Wogulis M."/>
            <person name="de Leon A.L."/>
            <person name="Rey M.W."/>
            <person name="Tsang A."/>
        </authorList>
    </citation>
    <scope>NUCLEOTIDE SEQUENCE [LARGE SCALE GENOMIC DNA]</scope>
    <source>
        <strain evidence="3">ATCC 42464 / BCRC 31852 / DSM 1799</strain>
    </source>
</reference>
<dbReference type="AlphaFoldDB" id="G2QG17"/>
<accession>G2QG17</accession>
<feature type="compositionally biased region" description="Basic and acidic residues" evidence="1">
    <location>
        <begin position="343"/>
        <end position="357"/>
    </location>
</feature>
<dbReference type="EMBL" id="CP003005">
    <property type="protein sequence ID" value="AEO58482.1"/>
    <property type="molecule type" value="Genomic_DNA"/>
</dbReference>
<dbReference type="OMA" id="EHHEPER"/>
<feature type="compositionally biased region" description="Polar residues" evidence="1">
    <location>
        <begin position="220"/>
        <end position="233"/>
    </location>
</feature>
<protein>
    <submittedName>
        <fullName evidence="2">Uncharacterized protein</fullName>
    </submittedName>
</protein>
<dbReference type="HOGENOM" id="CLU_776551_0_0_1"/>
<feature type="region of interest" description="Disordered" evidence="1">
    <location>
        <begin position="331"/>
        <end position="357"/>
    </location>
</feature>
<name>G2QG17_THET4</name>
<dbReference type="InParanoid" id="G2QG17"/>
<gene>
    <name evidence="2" type="ORF">MYCTH_2305841</name>
</gene>
<dbReference type="OrthoDB" id="4366798at2759"/>
<dbReference type="Proteomes" id="UP000007322">
    <property type="component" value="Chromosome 4"/>
</dbReference>
<organism evidence="2 3">
    <name type="scientific">Thermothelomyces thermophilus (strain ATCC 42464 / BCRC 31852 / DSM 1799)</name>
    <name type="common">Sporotrichum thermophile</name>
    <dbReference type="NCBI Taxonomy" id="573729"/>
    <lineage>
        <taxon>Eukaryota</taxon>
        <taxon>Fungi</taxon>
        <taxon>Dikarya</taxon>
        <taxon>Ascomycota</taxon>
        <taxon>Pezizomycotina</taxon>
        <taxon>Sordariomycetes</taxon>
        <taxon>Sordariomycetidae</taxon>
        <taxon>Sordariales</taxon>
        <taxon>Chaetomiaceae</taxon>
        <taxon>Thermothelomyces</taxon>
    </lineage>
</organism>
<evidence type="ECO:0000313" key="2">
    <source>
        <dbReference type="EMBL" id="AEO58482.1"/>
    </source>
</evidence>
<evidence type="ECO:0000256" key="1">
    <source>
        <dbReference type="SAM" id="MobiDB-lite"/>
    </source>
</evidence>
<dbReference type="GeneID" id="11510017"/>
<feature type="region of interest" description="Disordered" evidence="1">
    <location>
        <begin position="179"/>
        <end position="296"/>
    </location>
</feature>
<dbReference type="RefSeq" id="XP_003663727.1">
    <property type="nucleotide sequence ID" value="XM_003663679.1"/>
</dbReference>
<dbReference type="STRING" id="573729.G2QG17"/>
<proteinExistence type="predicted"/>
<feature type="compositionally biased region" description="Basic residues" evidence="1">
    <location>
        <begin position="277"/>
        <end position="296"/>
    </location>
</feature>
<dbReference type="eggNOG" id="ENOG502T4C1">
    <property type="taxonomic scope" value="Eukaryota"/>
</dbReference>
<sequence>MDGCLPRPDDPNDPKWRWPWWKFRLPPDALFTTLHDRFNTRSCPIQEPYAFLLDVRECADQSAGVDEFYTKLAERRDQRRSELERAWDETKRRMEEFLRDEPICGFRDCKSRDEDWFDEHSQNDTRADRWINFCRSCSHMSFDRLVSFFDGFVRDKRKDVEERVREFYTCLGSHRRRKLAPDYSNPLVPPRSTRTDTMKKDPAEASDSAENPPHLCPPLSASSSTPPKQTPIQNERAEDGQTQASAIPRSSGKRSRSGLGAEENKEEADAESGHVPPPKRRRRSPPPPRRRPLRHRRLINAHAYTFADASIIAVTYTNTDILSRVQRSSCSSSAHHLGGGESSAEHPPHLASRDWGE</sequence>
<dbReference type="KEGG" id="mtm:MYCTH_2305841"/>
<feature type="compositionally biased region" description="Basic and acidic residues" evidence="1">
    <location>
        <begin position="193"/>
        <end position="203"/>
    </location>
</feature>